<evidence type="ECO:0000313" key="1">
    <source>
        <dbReference type="EMBL" id="MSS02047.1"/>
    </source>
</evidence>
<name>A0A7X2N408_9FIRM</name>
<evidence type="ECO:0000313" key="2">
    <source>
        <dbReference type="Proteomes" id="UP000470082"/>
    </source>
</evidence>
<evidence type="ECO:0008006" key="3">
    <source>
        <dbReference type="Google" id="ProtNLM"/>
    </source>
</evidence>
<dbReference type="InterPro" id="IPR014867">
    <property type="entry name" value="Spore_coat_CotH_CotH2/3/7"/>
</dbReference>
<dbReference type="Proteomes" id="UP000470082">
    <property type="component" value="Unassembled WGS sequence"/>
</dbReference>
<protein>
    <recommendedName>
        <fullName evidence="3">Spore coat protein CotH</fullName>
    </recommendedName>
</protein>
<organism evidence="1 2">
    <name type="scientific">Floccifex porci</name>
    <dbReference type="NCBI Taxonomy" id="2606629"/>
    <lineage>
        <taxon>Bacteria</taxon>
        <taxon>Bacillati</taxon>
        <taxon>Bacillota</taxon>
        <taxon>Erysipelotrichia</taxon>
        <taxon>Erysipelotrichales</taxon>
        <taxon>Erysipelotrichaceae</taxon>
        <taxon>Floccifex</taxon>
    </lineage>
</organism>
<keyword evidence="2" id="KW-1185">Reference proteome</keyword>
<dbReference type="Pfam" id="PF08757">
    <property type="entry name" value="CotH"/>
    <property type="match status" value="1"/>
</dbReference>
<reference evidence="1 2" key="1">
    <citation type="submission" date="2019-08" db="EMBL/GenBank/DDBJ databases">
        <title>In-depth cultivation of the pig gut microbiome towards novel bacterial diversity and tailored functional studies.</title>
        <authorList>
            <person name="Wylensek D."/>
            <person name="Hitch T.C.A."/>
            <person name="Clavel T."/>
        </authorList>
    </citation>
    <scope>NUCLEOTIDE SEQUENCE [LARGE SCALE GENOMIC DNA]</scope>
    <source>
        <strain evidence="1 2">LKV-178-WT-2G</strain>
    </source>
</reference>
<dbReference type="AlphaFoldDB" id="A0A7X2N408"/>
<comment type="caution">
    <text evidence="1">The sequence shown here is derived from an EMBL/GenBank/DDBJ whole genome shotgun (WGS) entry which is preliminary data.</text>
</comment>
<gene>
    <name evidence="1" type="ORF">FYJ50_08090</name>
</gene>
<proteinExistence type="predicted"/>
<accession>A0A7X2N408</accession>
<sequence length="456" mass="53409">MRGKWLMLGVVLTSCVIVALLPLYPKVDTLVVHQHQSFPVENKEIIGFDDNGVLTSHLPLIVLKADGNVIPGADRPTDQELYCEFAVIDNTNHLNRSDDAPTQIGRMAINVRGNSSRYFPKKQYAIRTVDDDGIPQETTFFGMPAETTWVLNGSYIDYSQIRNYMMYNISSEIMDYAPQCRLCEVFLTNVDGELEYQGLYTMIEKPKVSKERLDLTPYNPKYTETSFVVQLNKRIDDARIDHLKPDDVDVYSANLEYPDVEKITDSSLQYIQKEILQFEKTLYDAEYSDNWEKVNQCIDLDSFVDYYIINEFFQNYDAGRRSTYLYKNVGGKFCMGPVWDFDSAFNNFTGMEISPYILDMQSTFYYFYLCHDAEFVERCNERYEELRKTFLSEEYLLKYIDESSMYLGSAVIRNCDKWYDGDYSLYYGDIEKMKTFVIERGKWMDEHFKEYIAIVR</sequence>
<dbReference type="RefSeq" id="WP_154460888.1">
    <property type="nucleotide sequence ID" value="NZ_VUMM01000018.1"/>
</dbReference>
<dbReference type="PROSITE" id="PS51257">
    <property type="entry name" value="PROKAR_LIPOPROTEIN"/>
    <property type="match status" value="1"/>
</dbReference>
<dbReference type="EMBL" id="VUMM01000018">
    <property type="protein sequence ID" value="MSS02047.1"/>
    <property type="molecule type" value="Genomic_DNA"/>
</dbReference>